<proteinExistence type="predicted"/>
<sequence>MGRFPLGVMSPQIRESLGGNCDALNCYSTTYNNSYGLSDIPLGGFSHRGAGVSHRRTGYQSNLRPAVYYSPSLDRLDNPNMGLMLRNNYTSVTNRDFGPLKVPTGTEPLPYTLHPPNSGYHKSSEATNPKFRAVKSVHFDTRDQGATGMTGVPPVHRLLLTAHKGKGAPETENFYHGPSFMSTEYKSRFTPGNGHRPGFPRSAIIGATENSGFTEGSNMEIINYDPYSQYSAPRGYHRMMGSSITKTDFLPLTTLQGREPLPVLAKKAERDSGFTREANTALSVNTSQPGAQTGGDTGNSNRQNLDMLGQVSVGIKEPSGYSQNNSLYLQPQQQPPQQYLTNYNMRFTDPKPVGRDREGWTRGGIQKQHFSGFSLNNEDHVPRI</sequence>
<dbReference type="OMA" id="TTYNQRY"/>
<evidence type="ECO:0000313" key="3">
    <source>
        <dbReference type="Xenbase" id="XB-GENE-961529"/>
    </source>
</evidence>
<dbReference type="Pfam" id="PF15691">
    <property type="entry name" value="PPP1R32"/>
    <property type="match status" value="1"/>
</dbReference>
<dbReference type="GeneID" id="496026"/>
<dbReference type="OrthoDB" id="9980630at2759"/>
<dbReference type="RefSeq" id="NP_001088762.2">
    <property type="nucleotide sequence ID" value="NM_001095293.1"/>
</dbReference>
<organism evidence="1 2">
    <name type="scientific">Xenopus laevis</name>
    <name type="common">African clawed frog</name>
    <dbReference type="NCBI Taxonomy" id="8355"/>
    <lineage>
        <taxon>Eukaryota</taxon>
        <taxon>Metazoa</taxon>
        <taxon>Chordata</taxon>
        <taxon>Craniata</taxon>
        <taxon>Vertebrata</taxon>
        <taxon>Euteleostomi</taxon>
        <taxon>Amphibia</taxon>
        <taxon>Batrachia</taxon>
        <taxon>Anura</taxon>
        <taxon>Pipoidea</taxon>
        <taxon>Pipidae</taxon>
        <taxon>Xenopodinae</taxon>
        <taxon>Xenopus</taxon>
        <taxon>Xenopus</taxon>
    </lineage>
</organism>
<dbReference type="CTD" id="496026"/>
<reference evidence="2" key="2">
    <citation type="submission" date="2025-08" db="UniProtKB">
        <authorList>
            <consortium name="RefSeq"/>
        </authorList>
    </citation>
    <scope>IDENTIFICATION</scope>
</reference>
<dbReference type="Bgee" id="496026">
    <property type="expression patterns" value="Expressed in testis and 17 other cell types or tissues"/>
</dbReference>
<reference evidence="2" key="1">
    <citation type="journal article" date="2002" name="Dev. Dyn.">
        <title>Genetic and genomic tools for Xenopus research: The NIH Xenopus initiative.</title>
        <authorList>
            <person name="Klein S.L."/>
            <person name="Strausberg R.L."/>
            <person name="Wagner L."/>
            <person name="Pontius J."/>
            <person name="Clifton S.W."/>
            <person name="Richardson P."/>
        </authorList>
    </citation>
    <scope>NUCLEOTIDE SEQUENCE</scope>
</reference>
<dbReference type="AGR" id="Xenbase:XB-GENE-961529"/>
<dbReference type="PANTHER" id="PTHR34349:SF1">
    <property type="entry name" value="PROTEIN PHOSPHATASE 1 REGULATORY SUBUNIT 32"/>
    <property type="match status" value="1"/>
</dbReference>
<dbReference type="STRING" id="8355.A0A1L8GJ39"/>
<keyword evidence="1" id="KW-1185">Reference proteome</keyword>
<protein>
    <submittedName>
        <fullName evidence="2">Uncharacterized protein LOC496026</fullName>
    </submittedName>
</protein>
<gene>
    <name evidence="3" type="primary">saxo4.L</name>
    <name evidence="2" type="synonym">c11orf66</name>
    <name evidence="2" type="synonym">IIIG9</name>
    <name evidence="2" type="synonym">ppp1r32</name>
    <name evidence="2" type="synonym">ppp1r32.L</name>
</gene>
<dbReference type="InterPro" id="IPR031410">
    <property type="entry name" value="SAXO4"/>
</dbReference>
<dbReference type="KEGG" id="xla:496026"/>
<name>A0A1L8GJ39_XENLA</name>
<evidence type="ECO:0000313" key="1">
    <source>
        <dbReference type="Proteomes" id="UP000186698"/>
    </source>
</evidence>
<dbReference type="GO" id="GO:0019902">
    <property type="term" value="F:phosphatase binding"/>
    <property type="evidence" value="ECO:0000318"/>
    <property type="project" value="GO_Central"/>
</dbReference>
<accession>A0A1L8GJ39</accession>
<dbReference type="Proteomes" id="UP000186698">
    <property type="component" value="Chromosome 4L"/>
</dbReference>
<dbReference type="Xenbase" id="XB-GENE-961529">
    <property type="gene designation" value="saxo4.L"/>
</dbReference>
<dbReference type="AlphaFoldDB" id="A0A1L8GJ39"/>
<dbReference type="PaxDb" id="8355-A0A1L8GJ39"/>
<dbReference type="PANTHER" id="PTHR34349">
    <property type="entry name" value="PROTEIN PHOSPHATASE 1 REGULATORY SUBUNIT 32"/>
    <property type="match status" value="1"/>
</dbReference>
<evidence type="ECO:0000313" key="2">
    <source>
        <dbReference type="RefSeq" id="NP_001088762.2"/>
    </source>
</evidence>